<keyword evidence="6" id="KW-0812">Transmembrane</keyword>
<dbReference type="PROSITE" id="PS50089">
    <property type="entry name" value="ZF_RING_2"/>
    <property type="match status" value="1"/>
</dbReference>
<dbReference type="InterPro" id="IPR013083">
    <property type="entry name" value="Znf_RING/FYVE/PHD"/>
</dbReference>
<protein>
    <recommendedName>
        <fullName evidence="7">RING-type domain-containing protein</fullName>
    </recommendedName>
</protein>
<reference evidence="8 9" key="1">
    <citation type="journal article" date="2023" name="Commun. Biol.">
        <title>Genome analysis of Parmales, the sister group of diatoms, reveals the evolutionary specialization of diatoms from phago-mixotrophs to photoautotrophs.</title>
        <authorList>
            <person name="Ban H."/>
            <person name="Sato S."/>
            <person name="Yoshikawa S."/>
            <person name="Yamada K."/>
            <person name="Nakamura Y."/>
            <person name="Ichinomiya M."/>
            <person name="Sato N."/>
            <person name="Blanc-Mathieu R."/>
            <person name="Endo H."/>
            <person name="Kuwata A."/>
            <person name="Ogata H."/>
        </authorList>
    </citation>
    <scope>NUCLEOTIDE SEQUENCE [LARGE SCALE GENOMIC DNA]</scope>
</reference>
<dbReference type="Proteomes" id="UP001165060">
    <property type="component" value="Unassembled WGS sequence"/>
</dbReference>
<proteinExistence type="predicted"/>
<evidence type="ECO:0000256" key="1">
    <source>
        <dbReference type="ARBA" id="ARBA00022723"/>
    </source>
</evidence>
<dbReference type="Pfam" id="PF00097">
    <property type="entry name" value="zf-C3HC4"/>
    <property type="match status" value="1"/>
</dbReference>
<feature type="transmembrane region" description="Helical" evidence="6">
    <location>
        <begin position="207"/>
        <end position="227"/>
    </location>
</feature>
<evidence type="ECO:0000256" key="4">
    <source>
        <dbReference type="PROSITE-ProRule" id="PRU00175"/>
    </source>
</evidence>
<keyword evidence="6" id="KW-0472">Membrane</keyword>
<organism evidence="8 9">
    <name type="scientific">Tetraparma gracilis</name>
    <dbReference type="NCBI Taxonomy" id="2962635"/>
    <lineage>
        <taxon>Eukaryota</taxon>
        <taxon>Sar</taxon>
        <taxon>Stramenopiles</taxon>
        <taxon>Ochrophyta</taxon>
        <taxon>Bolidophyceae</taxon>
        <taxon>Parmales</taxon>
        <taxon>Triparmaceae</taxon>
        <taxon>Tetraparma</taxon>
    </lineage>
</organism>
<name>A0ABQ6MH67_9STRA</name>
<evidence type="ECO:0000256" key="5">
    <source>
        <dbReference type="SAM" id="MobiDB-lite"/>
    </source>
</evidence>
<feature type="transmembrane region" description="Helical" evidence="6">
    <location>
        <begin position="145"/>
        <end position="164"/>
    </location>
</feature>
<sequence length="443" mass="47905">MIAAMIAASQAEAAAANPQQPLHDPPDPPPEPLDPIIPSPLPSDPLHLTYLLTYLLYRYLLGPSPEATPPASAFPYLLSYFLVLSAQAILSSAESRLSAASATGAPIRSAPMHLHVVAALFHVLIAANAIFVVSPSSLPLLHLDLIHLIVYAARLWLFATHLHLEHEHHLQVQDLEGCEASEGSQAIAVLAQARGKASSQTTLQMKFLAFLADALKLGTYIAIWWTLGFRSSLVDVLLFLSVRASGAEFLASFLKLSSYYQTLRDLRDPLIFSRPTLPLPDVCSICQHPYAPLTLGLRCGHALHETCAHELLKRFGRDAKCPMCRAPVYEQKSAQATGVIEDNTTIVDNPIAPGGAPADPASTIVRFSLPAWLPVPGGGLQFEINRAPPSPGAHVRAQVMGNRTEQVGFVMDMFPDRQQADVEALLRGRSVEEVVMLLSGETS</sequence>
<keyword evidence="2 4" id="KW-0863">Zinc-finger</keyword>
<dbReference type="Gene3D" id="3.30.40.10">
    <property type="entry name" value="Zinc/RING finger domain, C3HC4 (zinc finger)"/>
    <property type="match status" value="1"/>
</dbReference>
<dbReference type="InterPro" id="IPR001841">
    <property type="entry name" value="Znf_RING"/>
</dbReference>
<keyword evidence="9" id="KW-1185">Reference proteome</keyword>
<gene>
    <name evidence="8" type="ORF">TeGR_g5182</name>
</gene>
<dbReference type="SUPFAM" id="SSF57850">
    <property type="entry name" value="RING/U-box"/>
    <property type="match status" value="1"/>
</dbReference>
<feature type="domain" description="RING-type" evidence="7">
    <location>
        <begin position="283"/>
        <end position="325"/>
    </location>
</feature>
<keyword evidence="3" id="KW-0862">Zinc</keyword>
<evidence type="ECO:0000313" key="8">
    <source>
        <dbReference type="EMBL" id="GMI26012.1"/>
    </source>
</evidence>
<dbReference type="InterPro" id="IPR018957">
    <property type="entry name" value="Znf_C3HC4_RING-type"/>
</dbReference>
<accession>A0ABQ6MH67</accession>
<evidence type="ECO:0000256" key="3">
    <source>
        <dbReference type="ARBA" id="ARBA00022833"/>
    </source>
</evidence>
<evidence type="ECO:0000313" key="9">
    <source>
        <dbReference type="Proteomes" id="UP001165060"/>
    </source>
</evidence>
<keyword evidence="6" id="KW-1133">Transmembrane helix</keyword>
<dbReference type="EMBL" id="BRYB01000240">
    <property type="protein sequence ID" value="GMI26012.1"/>
    <property type="molecule type" value="Genomic_DNA"/>
</dbReference>
<dbReference type="SMART" id="SM00184">
    <property type="entry name" value="RING"/>
    <property type="match status" value="1"/>
</dbReference>
<evidence type="ECO:0000256" key="6">
    <source>
        <dbReference type="SAM" id="Phobius"/>
    </source>
</evidence>
<comment type="caution">
    <text evidence="8">The sequence shown here is derived from an EMBL/GenBank/DDBJ whole genome shotgun (WGS) entry which is preliminary data.</text>
</comment>
<feature type="transmembrane region" description="Helical" evidence="6">
    <location>
        <begin position="114"/>
        <end position="133"/>
    </location>
</feature>
<evidence type="ECO:0000256" key="2">
    <source>
        <dbReference type="ARBA" id="ARBA00022771"/>
    </source>
</evidence>
<keyword evidence="1" id="KW-0479">Metal-binding</keyword>
<feature type="region of interest" description="Disordered" evidence="5">
    <location>
        <begin position="14"/>
        <end position="38"/>
    </location>
</feature>
<feature type="compositionally biased region" description="Pro residues" evidence="5">
    <location>
        <begin position="27"/>
        <end position="38"/>
    </location>
</feature>
<evidence type="ECO:0000259" key="7">
    <source>
        <dbReference type="PROSITE" id="PS50089"/>
    </source>
</evidence>